<keyword evidence="1" id="KW-0479">Metal-binding</keyword>
<organism evidence="2 3">
    <name type="scientific">Escherichia coli</name>
    <dbReference type="NCBI Taxonomy" id="562"/>
    <lineage>
        <taxon>Bacteria</taxon>
        <taxon>Pseudomonadati</taxon>
        <taxon>Pseudomonadota</taxon>
        <taxon>Gammaproteobacteria</taxon>
        <taxon>Enterobacterales</taxon>
        <taxon>Enterobacteriaceae</taxon>
        <taxon>Escherichia</taxon>
    </lineage>
</organism>
<dbReference type="GO" id="GO:0006508">
    <property type="term" value="P:proteolysis"/>
    <property type="evidence" value="ECO:0007669"/>
    <property type="project" value="UniProtKB-KW"/>
</dbReference>
<dbReference type="RefSeq" id="WP_016240143.1">
    <property type="nucleotide sequence ID" value="NZ_BFLJ01000048.1"/>
</dbReference>
<feature type="binding site" evidence="1">
    <location>
        <position position="32"/>
    </location>
    <ligand>
        <name>Zn(2+)</name>
        <dbReference type="ChEBI" id="CHEBI:29105"/>
    </ligand>
</feature>
<gene>
    <name evidence="2" type="ORF">C3F40_26445</name>
</gene>
<dbReference type="PROSITE" id="PS51902">
    <property type="entry name" value="CLPX_ZB"/>
    <property type="match status" value="1"/>
</dbReference>
<reference evidence="2 3" key="1">
    <citation type="journal article" date="2018" name="MBio">
        <title>Genomic Analysis of Hospital Plumbing Reveals Diverse Reservoir of Bacterial Plasmids Conferring Carbapenem Resistance.</title>
        <authorList>
            <consortium name="NISC Comparative Sequencing Program"/>
            <person name="Weingarten R.A."/>
            <person name="Johnson R.C."/>
            <person name="Conlan S."/>
            <person name="Ramsburg A.M."/>
            <person name="Dekker J.P."/>
            <person name="Lau A.F."/>
            <person name="Khil P."/>
            <person name="Odom R.T."/>
            <person name="Deming C."/>
            <person name="Park M."/>
            <person name="Thomas P.J."/>
            <person name="Henderson D.K."/>
            <person name="Palmore T.N."/>
            <person name="Segre J.A."/>
            <person name="Frank K.M."/>
        </authorList>
    </citation>
    <scope>NUCLEOTIDE SEQUENCE [LARGE SCALE GENOMIC DNA]</scope>
    <source>
        <strain evidence="2 3">ECONIH4</strain>
    </source>
</reference>
<protein>
    <submittedName>
        <fullName evidence="2">Clp protease</fullName>
    </submittedName>
</protein>
<evidence type="ECO:0000313" key="2">
    <source>
        <dbReference type="EMBL" id="AUY05457.1"/>
    </source>
</evidence>
<feature type="binding site" evidence="1">
    <location>
        <position position="35"/>
    </location>
    <ligand>
        <name>Zn(2+)</name>
        <dbReference type="ChEBI" id="CHEBI:29105"/>
    </ligand>
</feature>
<dbReference type="GO" id="GO:0046983">
    <property type="term" value="F:protein dimerization activity"/>
    <property type="evidence" value="ECO:0007669"/>
    <property type="project" value="UniProtKB-UniRule"/>
</dbReference>
<dbReference type="InterPro" id="IPR038366">
    <property type="entry name" value="Znf_CppX_C4_sf"/>
</dbReference>
<keyword evidence="1" id="KW-0143">Chaperone</keyword>
<keyword evidence="1" id="KW-0862">Zinc</keyword>
<dbReference type="GO" id="GO:0008270">
    <property type="term" value="F:zinc ion binding"/>
    <property type="evidence" value="ECO:0007669"/>
    <property type="project" value="UniProtKB-UniRule"/>
</dbReference>
<keyword evidence="2" id="KW-0645">Protease</keyword>
<evidence type="ECO:0000256" key="1">
    <source>
        <dbReference type="PROSITE-ProRule" id="PRU01250"/>
    </source>
</evidence>
<evidence type="ECO:0000313" key="3">
    <source>
        <dbReference type="Proteomes" id="UP000239554"/>
    </source>
</evidence>
<comment type="similarity">
    <text evidence="1">Belongs to the ClpX chaperone family.</text>
</comment>
<dbReference type="GO" id="GO:0051082">
    <property type="term" value="F:unfolded protein binding"/>
    <property type="evidence" value="ECO:0007669"/>
    <property type="project" value="UniProtKB-UniRule"/>
</dbReference>
<dbReference type="EMBL" id="CP026399">
    <property type="protein sequence ID" value="AUY05457.1"/>
    <property type="molecule type" value="Genomic_DNA"/>
</dbReference>
<accession>A0A2I8SU12</accession>
<proteinExistence type="inferred from homology"/>
<feature type="binding site" evidence="1">
    <location>
        <position position="7"/>
    </location>
    <ligand>
        <name>Zn(2+)</name>
        <dbReference type="ChEBI" id="CHEBI:29105"/>
    </ligand>
</feature>
<dbReference type="AlphaFoldDB" id="A0A2I8SU12"/>
<dbReference type="GO" id="GO:0006457">
    <property type="term" value="P:protein folding"/>
    <property type="evidence" value="ECO:0007669"/>
    <property type="project" value="UniProtKB-UniRule"/>
</dbReference>
<dbReference type="InterPro" id="IPR059188">
    <property type="entry name" value="Znf_CLPX-like"/>
</dbReference>
<dbReference type="Gene3D" id="6.20.220.10">
    <property type="entry name" value="ClpX chaperone, C4-type zinc finger domain"/>
    <property type="match status" value="1"/>
</dbReference>
<dbReference type="GO" id="GO:0008233">
    <property type="term" value="F:peptidase activity"/>
    <property type="evidence" value="ECO:0007669"/>
    <property type="project" value="UniProtKB-KW"/>
</dbReference>
<sequence length="121" mass="13030">MNHLFTCSFCGATELGAIKIVAKGGKDEPAICSECVVTCVEKMILTKKSEAEKPTSDNEIISVDKKLFKELLQLVLNLPDFGSKLAAVDIDSSSTSTSETFVRLEPSDFLLRLSAALRACG</sequence>
<feature type="binding site" evidence="1">
    <location>
        <position position="10"/>
    </location>
    <ligand>
        <name>Zn(2+)</name>
        <dbReference type="ChEBI" id="CHEBI:29105"/>
    </ligand>
</feature>
<dbReference type="Proteomes" id="UP000239554">
    <property type="component" value="Chromosome"/>
</dbReference>
<keyword evidence="2" id="KW-0378">Hydrolase</keyword>
<name>A0A2I8SU12_ECOLX</name>